<dbReference type="Pfam" id="PF12833">
    <property type="entry name" value="HTH_18"/>
    <property type="match status" value="1"/>
</dbReference>
<dbReference type="PRINTS" id="PR00032">
    <property type="entry name" value="HTHARAC"/>
</dbReference>
<name>A0A2S9XTX1_9BACT</name>
<dbReference type="Proteomes" id="UP000238823">
    <property type="component" value="Unassembled WGS sequence"/>
</dbReference>
<dbReference type="RefSeq" id="WP_106093884.1">
    <property type="nucleotide sequence ID" value="NZ_PVNL01000135.1"/>
</dbReference>
<dbReference type="InterPro" id="IPR018060">
    <property type="entry name" value="HTH_AraC"/>
</dbReference>
<dbReference type="AlphaFoldDB" id="A0A2S9XTX1"/>
<sequence>MPPPITIESVAQIHQMLGMGAVVDPLITFIDNHRDKPIEPLVMNVRIVSRLYAISLKNGSECGINYGRRSYDFQAGSLMFVAPGQVVTPIAEPDQPRPDEPSWTLIFHPDLLRGTALSDHKRSYRFFDYASHEALHVNDEERRVVCDIADNIRAECSEGRGADGHSRELIVGNLALLLGYCKRFYARQFDTRAHADKDIVIRFEALLHRYVDSDRLTHEGMPSVQLCARELGLSPNYLSDLLRQETGLSARQHIHDRVVDKAKDLLLGSEQTVAEVAYALGFEYPQHFSTLFKRRTGVCPSQFRA</sequence>
<dbReference type="InterPro" id="IPR020449">
    <property type="entry name" value="Tscrpt_reg_AraC-type_HTH"/>
</dbReference>
<dbReference type="PROSITE" id="PS01124">
    <property type="entry name" value="HTH_ARAC_FAMILY_2"/>
    <property type="match status" value="1"/>
</dbReference>
<feature type="domain" description="HTH araC/xylS-type" evidence="4">
    <location>
        <begin position="205"/>
        <end position="305"/>
    </location>
</feature>
<proteinExistence type="predicted"/>
<gene>
    <name evidence="5" type="primary">araC</name>
    <name evidence="5" type="ORF">ENSA7_70990</name>
</gene>
<dbReference type="PANTHER" id="PTHR43280">
    <property type="entry name" value="ARAC-FAMILY TRANSCRIPTIONAL REGULATOR"/>
    <property type="match status" value="1"/>
</dbReference>
<keyword evidence="2" id="KW-0238">DNA-binding</keyword>
<evidence type="ECO:0000256" key="3">
    <source>
        <dbReference type="ARBA" id="ARBA00023163"/>
    </source>
</evidence>
<dbReference type="GO" id="GO:0043565">
    <property type="term" value="F:sequence-specific DNA binding"/>
    <property type="evidence" value="ECO:0007669"/>
    <property type="project" value="InterPro"/>
</dbReference>
<dbReference type="EMBL" id="PVNL01000135">
    <property type="protein sequence ID" value="PRP96284.1"/>
    <property type="molecule type" value="Genomic_DNA"/>
</dbReference>
<reference evidence="5 6" key="1">
    <citation type="submission" date="2018-03" db="EMBL/GenBank/DDBJ databases">
        <title>Draft Genome Sequences of the Obligatory Marine Myxobacteria Enhygromyxa salina SWB007.</title>
        <authorList>
            <person name="Poehlein A."/>
            <person name="Moghaddam J.A."/>
            <person name="Harms H."/>
            <person name="Alanjari M."/>
            <person name="Koenig G.M."/>
            <person name="Daniel R."/>
            <person name="Schaeberle T.F."/>
        </authorList>
    </citation>
    <scope>NUCLEOTIDE SEQUENCE [LARGE SCALE GENOMIC DNA]</scope>
    <source>
        <strain evidence="5 6">SWB007</strain>
    </source>
</reference>
<accession>A0A2S9XTX1</accession>
<dbReference type="PANTHER" id="PTHR43280:SF32">
    <property type="entry name" value="TRANSCRIPTIONAL REGULATORY PROTEIN"/>
    <property type="match status" value="1"/>
</dbReference>
<evidence type="ECO:0000256" key="2">
    <source>
        <dbReference type="ARBA" id="ARBA00023125"/>
    </source>
</evidence>
<organism evidence="5 6">
    <name type="scientific">Enhygromyxa salina</name>
    <dbReference type="NCBI Taxonomy" id="215803"/>
    <lineage>
        <taxon>Bacteria</taxon>
        <taxon>Pseudomonadati</taxon>
        <taxon>Myxococcota</taxon>
        <taxon>Polyangia</taxon>
        <taxon>Nannocystales</taxon>
        <taxon>Nannocystaceae</taxon>
        <taxon>Enhygromyxa</taxon>
    </lineage>
</organism>
<protein>
    <submittedName>
        <fullName evidence="5">Arabinose operon regulatory protein</fullName>
    </submittedName>
</protein>
<evidence type="ECO:0000313" key="6">
    <source>
        <dbReference type="Proteomes" id="UP000238823"/>
    </source>
</evidence>
<dbReference type="SMART" id="SM00342">
    <property type="entry name" value="HTH_ARAC"/>
    <property type="match status" value="1"/>
</dbReference>
<evidence type="ECO:0000259" key="4">
    <source>
        <dbReference type="PROSITE" id="PS01124"/>
    </source>
</evidence>
<dbReference type="InterPro" id="IPR009057">
    <property type="entry name" value="Homeodomain-like_sf"/>
</dbReference>
<comment type="caution">
    <text evidence="5">The sequence shown here is derived from an EMBL/GenBank/DDBJ whole genome shotgun (WGS) entry which is preliminary data.</text>
</comment>
<keyword evidence="3" id="KW-0804">Transcription</keyword>
<dbReference type="Gene3D" id="1.10.10.60">
    <property type="entry name" value="Homeodomain-like"/>
    <property type="match status" value="1"/>
</dbReference>
<keyword evidence="1" id="KW-0805">Transcription regulation</keyword>
<dbReference type="OrthoDB" id="9814125at2"/>
<evidence type="ECO:0000313" key="5">
    <source>
        <dbReference type="EMBL" id="PRP96284.1"/>
    </source>
</evidence>
<dbReference type="SUPFAM" id="SSF46689">
    <property type="entry name" value="Homeodomain-like"/>
    <property type="match status" value="1"/>
</dbReference>
<dbReference type="GO" id="GO:0003700">
    <property type="term" value="F:DNA-binding transcription factor activity"/>
    <property type="evidence" value="ECO:0007669"/>
    <property type="project" value="InterPro"/>
</dbReference>
<evidence type="ECO:0000256" key="1">
    <source>
        <dbReference type="ARBA" id="ARBA00023015"/>
    </source>
</evidence>